<dbReference type="Pfam" id="PF13560">
    <property type="entry name" value="HTH_31"/>
    <property type="match status" value="1"/>
</dbReference>
<evidence type="ECO:0000313" key="3">
    <source>
        <dbReference type="Proteomes" id="UP001225605"/>
    </source>
</evidence>
<accession>A0ABU0X194</accession>
<proteinExistence type="predicted"/>
<dbReference type="SMART" id="SM00530">
    <property type="entry name" value="HTH_XRE"/>
    <property type="match status" value="1"/>
</dbReference>
<organism evidence="2 3">
    <name type="scientific">Saccharothrix yanglingensis</name>
    <dbReference type="NCBI Taxonomy" id="659496"/>
    <lineage>
        <taxon>Bacteria</taxon>
        <taxon>Bacillati</taxon>
        <taxon>Actinomycetota</taxon>
        <taxon>Actinomycetes</taxon>
        <taxon>Pseudonocardiales</taxon>
        <taxon>Pseudonocardiaceae</taxon>
        <taxon>Saccharothrix</taxon>
    </lineage>
</organism>
<dbReference type="InterPro" id="IPR001387">
    <property type="entry name" value="Cro/C1-type_HTH"/>
</dbReference>
<dbReference type="SUPFAM" id="SSF47413">
    <property type="entry name" value="lambda repressor-like DNA-binding domains"/>
    <property type="match status" value="1"/>
</dbReference>
<evidence type="ECO:0000313" key="2">
    <source>
        <dbReference type="EMBL" id="MDQ2585513.1"/>
    </source>
</evidence>
<dbReference type="Gene3D" id="1.10.260.40">
    <property type="entry name" value="lambda repressor-like DNA-binding domains"/>
    <property type="match status" value="1"/>
</dbReference>
<sequence length="304" mass="33469">MHDRVIVKFARRDDVEGRARSGGPSVRPTVRSRRLGGKLGTYRRGSGLSGTELAARLGIHQATWSKVESGKAKASPAVLARAVEELGIPGDVAAQLTELRRKADEAGWWQDYGDILSEAVQMLIELEADASWIRTYEGEVIPGLLQTRDYAEQVIAAGAPHMRAADIDRYLELRMRRRERLGQGPRLTAIIGEAAIRQQVGGPDVLRDQLRHIVEVIRGRDVTVQVVPFSAGAHAALGESFVIIQWPDEADPQAVYVDGVTSWTVHERSGVIRSYLHAIASVQSRALPPRASLDLIDDLIEELR</sequence>
<dbReference type="Proteomes" id="UP001225605">
    <property type="component" value="Unassembled WGS sequence"/>
</dbReference>
<dbReference type="PROSITE" id="PS50943">
    <property type="entry name" value="HTH_CROC1"/>
    <property type="match status" value="1"/>
</dbReference>
<dbReference type="CDD" id="cd00093">
    <property type="entry name" value="HTH_XRE"/>
    <property type="match status" value="1"/>
</dbReference>
<protein>
    <recommendedName>
        <fullName evidence="1">HTH cro/C1-type domain-containing protein</fullName>
    </recommendedName>
</protein>
<dbReference type="InterPro" id="IPR010982">
    <property type="entry name" value="Lambda_DNA-bd_dom_sf"/>
</dbReference>
<dbReference type="EMBL" id="NSDM01000006">
    <property type="protein sequence ID" value="MDQ2585513.1"/>
    <property type="molecule type" value="Genomic_DNA"/>
</dbReference>
<evidence type="ECO:0000259" key="1">
    <source>
        <dbReference type="PROSITE" id="PS50943"/>
    </source>
</evidence>
<feature type="domain" description="HTH cro/C1-type" evidence="1">
    <location>
        <begin position="47"/>
        <end position="92"/>
    </location>
</feature>
<gene>
    <name evidence="2" type="ORF">CKY47_16300</name>
</gene>
<dbReference type="InterPro" id="IPR043917">
    <property type="entry name" value="DUF5753"/>
</dbReference>
<name>A0ABU0X194_9PSEU</name>
<reference evidence="2 3" key="1">
    <citation type="submission" date="2017-06" db="EMBL/GenBank/DDBJ databases">
        <title>Cultured bacterium strain Saccharothrix yanglingensis Hhs.015.</title>
        <authorList>
            <person name="Xia Y."/>
        </authorList>
    </citation>
    <scope>NUCLEOTIDE SEQUENCE [LARGE SCALE GENOMIC DNA]</scope>
    <source>
        <strain evidence="2 3">Hhs.015</strain>
    </source>
</reference>
<comment type="caution">
    <text evidence="2">The sequence shown here is derived from an EMBL/GenBank/DDBJ whole genome shotgun (WGS) entry which is preliminary data.</text>
</comment>
<keyword evidence="3" id="KW-1185">Reference proteome</keyword>
<dbReference type="Pfam" id="PF19054">
    <property type="entry name" value="DUF5753"/>
    <property type="match status" value="1"/>
</dbReference>